<feature type="repeat" description="WD" evidence="3">
    <location>
        <begin position="150"/>
        <end position="184"/>
    </location>
</feature>
<evidence type="ECO:0000256" key="4">
    <source>
        <dbReference type="SAM" id="MobiDB-lite"/>
    </source>
</evidence>
<sequence length="482" mass="53032">MDAPTMHNSLATTPLRKTKVKNVRDILCLPGGKRIIVLSLDGSFRVWDLATGTQVGEEWEDKDQEVIKITLSPDGKKVASGGFDGAVKLWNVDTGKVIKTWTGHTYWVNSISWSSDGGRVVSGSYDKTFRVWDVESGKTILGPINIGEDVQAVCYSPDGKMIATGAISGGLRIWNVNSGELFKTLGRVYSSLAWTSDGKTLIAGESKIDTATWTVVDLDTNLDAISLSPNDRILATKLFLEKTAQLWDLETNQPIGTPLHHQKPVDSATFSVDGKFLVTRCQDHIYSWNVSAIVKGAGLPPDIVDVTPRPAKIKGARIPPGFFDDALREANLRIRLSQSQSQSQSQSLPIPTPHQRTFNPFASVWRPSESHAANESATQSRSRSFSWARNLSNILRRRDRSDIQLREVEVPCTAGQPRNYHARKRKMPAASSSQPSNTHTTQTHSAIIQSTPSLSQQPPSVAHNTVAVWRARFVRCLCCAPI</sequence>
<dbReference type="SMART" id="SM00320">
    <property type="entry name" value="WD40"/>
    <property type="match status" value="5"/>
</dbReference>
<dbReference type="OrthoDB" id="2689570at2759"/>
<dbReference type="PRINTS" id="PR00320">
    <property type="entry name" value="GPROTEINBRPT"/>
</dbReference>
<feature type="compositionally biased region" description="Polar residues" evidence="4">
    <location>
        <begin position="430"/>
        <end position="448"/>
    </location>
</feature>
<feature type="repeat" description="WD" evidence="3">
    <location>
        <begin position="59"/>
        <end position="100"/>
    </location>
</feature>
<protein>
    <recommendedName>
        <fullName evidence="7">WD40 repeat-like protein</fullName>
    </recommendedName>
</protein>
<reference evidence="6" key="2">
    <citation type="submission" date="2015-01" db="EMBL/GenBank/DDBJ databases">
        <title>Evolutionary Origins and Diversification of the Mycorrhizal Mutualists.</title>
        <authorList>
            <consortium name="DOE Joint Genome Institute"/>
            <consortium name="Mycorrhizal Genomics Consortium"/>
            <person name="Kohler A."/>
            <person name="Kuo A."/>
            <person name="Nagy L.G."/>
            <person name="Floudas D."/>
            <person name="Copeland A."/>
            <person name="Barry K.W."/>
            <person name="Cichocki N."/>
            <person name="Veneault-Fourrey C."/>
            <person name="LaButti K."/>
            <person name="Lindquist E.A."/>
            <person name="Lipzen A."/>
            <person name="Lundell T."/>
            <person name="Morin E."/>
            <person name="Murat C."/>
            <person name="Riley R."/>
            <person name="Ohm R."/>
            <person name="Sun H."/>
            <person name="Tunlid A."/>
            <person name="Henrissat B."/>
            <person name="Grigoriev I.V."/>
            <person name="Hibbett D.S."/>
            <person name="Martin F."/>
        </authorList>
    </citation>
    <scope>NUCLEOTIDE SEQUENCE [LARGE SCALE GENOMIC DNA]</scope>
    <source>
        <strain evidence="6">UH-Slu-Lm8-n1</strain>
    </source>
</reference>
<dbReference type="Gene3D" id="2.130.10.10">
    <property type="entry name" value="YVTN repeat-like/Quinoprotein amine dehydrogenase"/>
    <property type="match status" value="2"/>
</dbReference>
<name>A0A0D0ARH6_9AGAM</name>
<dbReference type="Pfam" id="PF00400">
    <property type="entry name" value="WD40"/>
    <property type="match status" value="3"/>
</dbReference>
<dbReference type="InterPro" id="IPR036322">
    <property type="entry name" value="WD40_repeat_dom_sf"/>
</dbReference>
<feature type="region of interest" description="Disordered" evidence="4">
    <location>
        <begin position="416"/>
        <end position="459"/>
    </location>
</feature>
<proteinExistence type="predicted"/>
<feature type="compositionally biased region" description="Low complexity" evidence="4">
    <location>
        <begin position="337"/>
        <end position="347"/>
    </location>
</feature>
<feature type="repeat" description="WD" evidence="3">
    <location>
        <begin position="30"/>
        <end position="57"/>
    </location>
</feature>
<feature type="repeat" description="WD" evidence="3">
    <location>
        <begin position="101"/>
        <end position="142"/>
    </location>
</feature>
<keyword evidence="1 3" id="KW-0853">WD repeat</keyword>
<keyword evidence="2" id="KW-0677">Repeat</keyword>
<dbReference type="AlphaFoldDB" id="A0A0D0ARH6"/>
<dbReference type="InterPro" id="IPR015943">
    <property type="entry name" value="WD40/YVTN_repeat-like_dom_sf"/>
</dbReference>
<dbReference type="Proteomes" id="UP000054485">
    <property type="component" value="Unassembled WGS sequence"/>
</dbReference>
<dbReference type="PROSITE" id="PS50294">
    <property type="entry name" value="WD_REPEATS_REGION"/>
    <property type="match status" value="2"/>
</dbReference>
<evidence type="ECO:0000313" key="6">
    <source>
        <dbReference type="Proteomes" id="UP000054485"/>
    </source>
</evidence>
<dbReference type="PANTHER" id="PTHR19848">
    <property type="entry name" value="WD40 REPEAT PROTEIN"/>
    <property type="match status" value="1"/>
</dbReference>
<dbReference type="SUPFAM" id="SSF50978">
    <property type="entry name" value="WD40 repeat-like"/>
    <property type="match status" value="1"/>
</dbReference>
<gene>
    <name evidence="5" type="ORF">CY34DRAFT_812820</name>
</gene>
<dbReference type="EMBL" id="KN835735">
    <property type="protein sequence ID" value="KIK34558.1"/>
    <property type="molecule type" value="Genomic_DNA"/>
</dbReference>
<evidence type="ECO:0000256" key="2">
    <source>
        <dbReference type="ARBA" id="ARBA00022737"/>
    </source>
</evidence>
<evidence type="ECO:0000256" key="1">
    <source>
        <dbReference type="ARBA" id="ARBA00022574"/>
    </source>
</evidence>
<organism evidence="5 6">
    <name type="scientific">Suillus luteus UH-Slu-Lm8-n1</name>
    <dbReference type="NCBI Taxonomy" id="930992"/>
    <lineage>
        <taxon>Eukaryota</taxon>
        <taxon>Fungi</taxon>
        <taxon>Dikarya</taxon>
        <taxon>Basidiomycota</taxon>
        <taxon>Agaricomycotina</taxon>
        <taxon>Agaricomycetes</taxon>
        <taxon>Agaricomycetidae</taxon>
        <taxon>Boletales</taxon>
        <taxon>Suillineae</taxon>
        <taxon>Suillaceae</taxon>
        <taxon>Suillus</taxon>
    </lineage>
</organism>
<dbReference type="CDD" id="cd00200">
    <property type="entry name" value="WD40"/>
    <property type="match status" value="1"/>
</dbReference>
<dbReference type="STRING" id="930992.A0A0D0ARH6"/>
<dbReference type="PROSITE" id="PS00678">
    <property type="entry name" value="WD_REPEATS_1"/>
    <property type="match status" value="1"/>
</dbReference>
<dbReference type="HOGENOM" id="CLU_000288_57_37_1"/>
<dbReference type="PROSITE" id="PS50082">
    <property type="entry name" value="WD_REPEATS_2"/>
    <property type="match status" value="4"/>
</dbReference>
<feature type="region of interest" description="Disordered" evidence="4">
    <location>
        <begin position="336"/>
        <end position="360"/>
    </location>
</feature>
<feature type="compositionally biased region" description="Low complexity" evidence="4">
    <location>
        <begin position="449"/>
        <end position="459"/>
    </location>
</feature>
<evidence type="ECO:0000256" key="3">
    <source>
        <dbReference type="PROSITE-ProRule" id="PRU00221"/>
    </source>
</evidence>
<dbReference type="InParanoid" id="A0A0D0ARH6"/>
<accession>A0A0D0ARH6</accession>
<dbReference type="InterPro" id="IPR001680">
    <property type="entry name" value="WD40_rpt"/>
</dbReference>
<evidence type="ECO:0008006" key="7">
    <source>
        <dbReference type="Google" id="ProtNLM"/>
    </source>
</evidence>
<reference evidence="5 6" key="1">
    <citation type="submission" date="2014-04" db="EMBL/GenBank/DDBJ databases">
        <authorList>
            <consortium name="DOE Joint Genome Institute"/>
            <person name="Kuo A."/>
            <person name="Ruytinx J."/>
            <person name="Rineau F."/>
            <person name="Colpaert J."/>
            <person name="Kohler A."/>
            <person name="Nagy L.G."/>
            <person name="Floudas D."/>
            <person name="Copeland A."/>
            <person name="Barry K.W."/>
            <person name="Cichocki N."/>
            <person name="Veneault-Fourrey C."/>
            <person name="LaButti K."/>
            <person name="Lindquist E.A."/>
            <person name="Lipzen A."/>
            <person name="Lundell T."/>
            <person name="Morin E."/>
            <person name="Murat C."/>
            <person name="Sun H."/>
            <person name="Tunlid A."/>
            <person name="Henrissat B."/>
            <person name="Grigoriev I.V."/>
            <person name="Hibbett D.S."/>
            <person name="Martin F."/>
            <person name="Nordberg H.P."/>
            <person name="Cantor M.N."/>
            <person name="Hua S.X."/>
        </authorList>
    </citation>
    <scope>NUCLEOTIDE SEQUENCE [LARGE SCALE GENOMIC DNA]</scope>
    <source>
        <strain evidence="5 6">UH-Slu-Lm8-n1</strain>
    </source>
</reference>
<keyword evidence="6" id="KW-1185">Reference proteome</keyword>
<dbReference type="InterPro" id="IPR020472">
    <property type="entry name" value="WD40_PAC1"/>
</dbReference>
<dbReference type="PANTHER" id="PTHR19848:SF8">
    <property type="entry name" value="F-BOX AND WD REPEAT DOMAIN CONTAINING 7"/>
    <property type="match status" value="1"/>
</dbReference>
<dbReference type="InterPro" id="IPR019775">
    <property type="entry name" value="WD40_repeat_CS"/>
</dbReference>
<evidence type="ECO:0000313" key="5">
    <source>
        <dbReference type="EMBL" id="KIK34558.1"/>
    </source>
</evidence>